<dbReference type="InterPro" id="IPR051908">
    <property type="entry name" value="Ribosomal_N-acetyltransferase"/>
</dbReference>
<feature type="domain" description="N-acetyltransferase" evidence="1">
    <location>
        <begin position="14"/>
        <end position="183"/>
    </location>
</feature>
<evidence type="ECO:0000313" key="3">
    <source>
        <dbReference type="Proteomes" id="UP001381174"/>
    </source>
</evidence>
<dbReference type="PANTHER" id="PTHR43441:SF10">
    <property type="entry name" value="ACETYLTRANSFERASE"/>
    <property type="match status" value="1"/>
</dbReference>
<dbReference type="SUPFAM" id="SSF55729">
    <property type="entry name" value="Acyl-CoA N-acyltransferases (Nat)"/>
    <property type="match status" value="1"/>
</dbReference>
<name>A0ABU8JEL0_9GAMM</name>
<dbReference type="Gene3D" id="3.40.630.30">
    <property type="match status" value="1"/>
</dbReference>
<gene>
    <name evidence="2" type="ORF">WAT24_11795</name>
</gene>
<comment type="caution">
    <text evidence="2">The sequence shown here is derived from an EMBL/GenBank/DDBJ whole genome shotgun (WGS) entry which is preliminary data.</text>
</comment>
<dbReference type="Pfam" id="PF13302">
    <property type="entry name" value="Acetyltransf_3"/>
    <property type="match status" value="1"/>
</dbReference>
<organism evidence="2 3">
    <name type="scientific">Fulvimonas yonginensis</name>
    <dbReference type="NCBI Taxonomy" id="1495200"/>
    <lineage>
        <taxon>Bacteria</taxon>
        <taxon>Pseudomonadati</taxon>
        <taxon>Pseudomonadota</taxon>
        <taxon>Gammaproteobacteria</taxon>
        <taxon>Lysobacterales</taxon>
        <taxon>Rhodanobacteraceae</taxon>
        <taxon>Fulvimonas</taxon>
    </lineage>
</organism>
<dbReference type="RefSeq" id="WP_336808072.1">
    <property type="nucleotide sequence ID" value="NZ_JBBBNY010000008.1"/>
</dbReference>
<reference evidence="2 3" key="1">
    <citation type="journal article" date="2014" name="Int. J. Syst. Evol. Microbiol.">
        <title>Fulvimonas yonginensis sp. nov., isolated from greenhouse soil, and emended description of the genus Fulvimonas.</title>
        <authorList>
            <person name="Ahn J.H."/>
            <person name="Kim S.J."/>
            <person name="Weon H.Y."/>
            <person name="Hong S.B."/>
            <person name="Seok S.J."/>
            <person name="Kwon S.W."/>
        </authorList>
    </citation>
    <scope>NUCLEOTIDE SEQUENCE [LARGE SCALE GENOMIC DNA]</scope>
    <source>
        <strain evidence="2 3">KACC 16952</strain>
    </source>
</reference>
<sequence>MPIPFETELPEGPLLIRPWCAEDAPALYEAVHASVESLGRWLPWCHAGYDLAEARAWIAHCQDGWAADEHFAFGVFEQATGALLGSVGLNQRNRLHRSAAMGYWVRQSRQGQGIAPRAARLAARFGFEQLGLARIEIVALPDNRASRRVAERAGARFEAIARHRLWIRDQAHDAAVYAMVPGDLACLEPP</sequence>
<keyword evidence="3" id="KW-1185">Reference proteome</keyword>
<protein>
    <submittedName>
        <fullName evidence="2">GNAT family N-acetyltransferase</fullName>
    </submittedName>
</protein>
<dbReference type="PANTHER" id="PTHR43441">
    <property type="entry name" value="RIBOSOMAL-PROTEIN-SERINE ACETYLTRANSFERASE"/>
    <property type="match status" value="1"/>
</dbReference>
<proteinExistence type="predicted"/>
<evidence type="ECO:0000259" key="1">
    <source>
        <dbReference type="PROSITE" id="PS51186"/>
    </source>
</evidence>
<accession>A0ABU8JEL0</accession>
<dbReference type="InterPro" id="IPR016181">
    <property type="entry name" value="Acyl_CoA_acyltransferase"/>
</dbReference>
<dbReference type="InterPro" id="IPR000182">
    <property type="entry name" value="GNAT_dom"/>
</dbReference>
<dbReference type="Proteomes" id="UP001381174">
    <property type="component" value="Unassembled WGS sequence"/>
</dbReference>
<dbReference type="EMBL" id="JBBBNY010000008">
    <property type="protein sequence ID" value="MEI7037442.1"/>
    <property type="molecule type" value="Genomic_DNA"/>
</dbReference>
<dbReference type="PROSITE" id="PS51186">
    <property type="entry name" value="GNAT"/>
    <property type="match status" value="1"/>
</dbReference>
<evidence type="ECO:0000313" key="2">
    <source>
        <dbReference type="EMBL" id="MEI7037442.1"/>
    </source>
</evidence>